<proteinExistence type="evidence at transcript level"/>
<organism evidence="5">
    <name type="scientific">Ascaris suum</name>
    <name type="common">Pig roundworm</name>
    <name type="synonym">Ascaris lumbricoides</name>
    <dbReference type="NCBI Taxonomy" id="6253"/>
    <lineage>
        <taxon>Eukaryota</taxon>
        <taxon>Metazoa</taxon>
        <taxon>Ecdysozoa</taxon>
        <taxon>Nematoda</taxon>
        <taxon>Chromadorea</taxon>
        <taxon>Rhabditida</taxon>
        <taxon>Spirurina</taxon>
        <taxon>Ascaridomorpha</taxon>
        <taxon>Ascaridoidea</taxon>
        <taxon>Ascarididae</taxon>
        <taxon>Ascaris</taxon>
    </lineage>
</organism>
<dbReference type="GO" id="GO:0008579">
    <property type="term" value="F:JUN kinase phosphatase activity"/>
    <property type="evidence" value="ECO:0007669"/>
    <property type="project" value="TreeGrafter"/>
</dbReference>
<dbReference type="PROSITE" id="PS50054">
    <property type="entry name" value="TYR_PHOSPHATASE_DUAL"/>
    <property type="match status" value="1"/>
</dbReference>
<dbReference type="InterPro" id="IPR003595">
    <property type="entry name" value="Tyr_Pase_cat"/>
</dbReference>
<dbReference type="InterPro" id="IPR029021">
    <property type="entry name" value="Prot-tyrosine_phosphatase-like"/>
</dbReference>
<sequence>MADMSLLERIEEAKRKLKTVETRVTFEDGSIANEKRTVDGGFDYVDIVDEVGERANTSNFSSEEHHSANIDRLGGKIAAPIESYPSISNRQLKKRLRRQRLGFVVDLRPDLQMAKITEGVYLGSQDVACDIELLTTHNITHIINCATGVKNFFEGRIKYLNIDVFDLPSMNIAQYFNECHAFMRKCIEAEGNVLVHCNAGVSRSATIVLSYLMRYEGKSLKEALEQVNSVRRVSPNAGFMQQLLTYETALKEGRPQ</sequence>
<dbReference type="SMART" id="SM00404">
    <property type="entry name" value="PTPc_motif"/>
    <property type="match status" value="1"/>
</dbReference>
<dbReference type="InterPro" id="IPR020422">
    <property type="entry name" value="TYR_PHOSPHATASE_DUAL_dom"/>
</dbReference>
<accession>F1L7C4</accession>
<keyword evidence="1" id="KW-0378">Hydrolase</keyword>
<feature type="domain" description="Tyrosine specific protein phosphatases" evidence="4">
    <location>
        <begin position="173"/>
        <end position="231"/>
    </location>
</feature>
<evidence type="ECO:0000259" key="4">
    <source>
        <dbReference type="PROSITE" id="PS50056"/>
    </source>
</evidence>
<dbReference type="InterPro" id="IPR000387">
    <property type="entry name" value="Tyr_Pase_dom"/>
</dbReference>
<dbReference type="SMART" id="SM00195">
    <property type="entry name" value="DSPc"/>
    <property type="match status" value="1"/>
</dbReference>
<feature type="domain" description="Tyrosine-protein phosphatase" evidence="3">
    <location>
        <begin position="112"/>
        <end position="252"/>
    </location>
</feature>
<evidence type="ECO:0000313" key="5">
    <source>
        <dbReference type="EMBL" id="ADY46028.1"/>
    </source>
</evidence>
<dbReference type="SUPFAM" id="SSF52799">
    <property type="entry name" value="(Phosphotyrosine protein) phosphatases II"/>
    <property type="match status" value="1"/>
</dbReference>
<name>F1L7C4_ASCSU</name>
<dbReference type="Pfam" id="PF00782">
    <property type="entry name" value="DSPc"/>
    <property type="match status" value="1"/>
</dbReference>
<reference evidence="5" key="1">
    <citation type="journal article" date="2011" name="Genome Res.">
        <title>Deep small RNA sequencing from the nematode Ascaris reveals conservation, functional diversification, and novel developmental profiles.</title>
        <authorList>
            <person name="Wang J."/>
            <person name="Czech B."/>
            <person name="Crunk A."/>
            <person name="Wallace A."/>
            <person name="Mitreva M."/>
            <person name="Hannon G.J."/>
            <person name="Davis R.E."/>
        </authorList>
    </citation>
    <scope>NUCLEOTIDE SEQUENCE</scope>
</reference>
<dbReference type="AlphaFoldDB" id="F1L7C4"/>
<dbReference type="EMBL" id="JI172972">
    <property type="protein sequence ID" value="ADY46028.1"/>
    <property type="molecule type" value="mRNA"/>
</dbReference>
<dbReference type="GO" id="GO:0005737">
    <property type="term" value="C:cytoplasm"/>
    <property type="evidence" value="ECO:0007669"/>
    <property type="project" value="TreeGrafter"/>
</dbReference>
<evidence type="ECO:0000256" key="1">
    <source>
        <dbReference type="ARBA" id="ARBA00022801"/>
    </source>
</evidence>
<evidence type="ECO:0000259" key="3">
    <source>
        <dbReference type="PROSITE" id="PS50054"/>
    </source>
</evidence>
<dbReference type="Gene3D" id="3.90.190.10">
    <property type="entry name" value="Protein tyrosine phosphatase superfamily"/>
    <property type="match status" value="1"/>
</dbReference>
<dbReference type="PANTHER" id="PTHR46377">
    <property type="entry name" value="DUAL SPECIFICITY PROTEIN PHOSPHATASE 19"/>
    <property type="match status" value="1"/>
</dbReference>
<protein>
    <submittedName>
        <fullName evidence="5">Dual specificity protein phosphatase 19</fullName>
    </submittedName>
</protein>
<dbReference type="PROSITE" id="PS50056">
    <property type="entry name" value="TYR_PHOSPHATASE_2"/>
    <property type="match status" value="1"/>
</dbReference>
<dbReference type="CDD" id="cd14498">
    <property type="entry name" value="DSP"/>
    <property type="match status" value="1"/>
</dbReference>
<dbReference type="InterPro" id="IPR000340">
    <property type="entry name" value="Dual-sp_phosphatase_cat-dom"/>
</dbReference>
<dbReference type="PANTHER" id="PTHR46377:SF1">
    <property type="entry name" value="DUAL SPECIFICITY PROTEIN PHOSPHATASE 19"/>
    <property type="match status" value="1"/>
</dbReference>
<evidence type="ECO:0000256" key="2">
    <source>
        <dbReference type="ARBA" id="ARBA00022912"/>
    </source>
</evidence>
<keyword evidence="2" id="KW-0904">Protein phosphatase</keyword>
<dbReference type="PROSITE" id="PS00383">
    <property type="entry name" value="TYR_PHOSPHATASE_1"/>
    <property type="match status" value="1"/>
</dbReference>
<dbReference type="InterPro" id="IPR016130">
    <property type="entry name" value="Tyr_Pase_AS"/>
</dbReference>